<sequence length="139" mass="15071">MTDDMMNLQALVGKSADAGSLREVIGFAAQRLMDLEVGTLTRAGSGEKSSERDWQTRAGTIQLRAPPLADRQLFPVFLEPGLITEKALTTVVQKAYIRGISTRSVDDLVKAMGMSGISKSQVSRLCDYGERDAIPKIPS</sequence>
<dbReference type="EMBL" id="JACHNY010000002">
    <property type="protein sequence ID" value="MBB4617328.1"/>
    <property type="molecule type" value="Genomic_DNA"/>
</dbReference>
<gene>
    <name evidence="7" type="ORF">GGQ96_001448</name>
</gene>
<evidence type="ECO:0000256" key="1">
    <source>
        <dbReference type="ARBA" id="ARBA00002190"/>
    </source>
</evidence>
<evidence type="ECO:0000313" key="8">
    <source>
        <dbReference type="Proteomes" id="UP000574769"/>
    </source>
</evidence>
<keyword evidence="4 6" id="KW-0238">DNA-binding</keyword>
<keyword evidence="3 6" id="KW-0815">Transposition</keyword>
<comment type="caution">
    <text evidence="7">The sequence shown here is derived from an EMBL/GenBank/DDBJ whole genome shotgun (WGS) entry which is preliminary data.</text>
</comment>
<evidence type="ECO:0000256" key="4">
    <source>
        <dbReference type="ARBA" id="ARBA00023125"/>
    </source>
</evidence>
<dbReference type="PANTHER" id="PTHR33217:SF7">
    <property type="entry name" value="TRANSPOSASE FOR INSERTION SEQUENCE ELEMENT IS1081"/>
    <property type="match status" value="1"/>
</dbReference>
<dbReference type="GO" id="GO:0006313">
    <property type="term" value="P:DNA transposition"/>
    <property type="evidence" value="ECO:0007669"/>
    <property type="project" value="UniProtKB-UniRule"/>
</dbReference>
<dbReference type="GO" id="GO:0004803">
    <property type="term" value="F:transposase activity"/>
    <property type="evidence" value="ECO:0007669"/>
    <property type="project" value="UniProtKB-UniRule"/>
</dbReference>
<dbReference type="Pfam" id="PF00872">
    <property type="entry name" value="Transposase_mut"/>
    <property type="match status" value="1"/>
</dbReference>
<proteinExistence type="inferred from homology"/>
<dbReference type="Proteomes" id="UP000574769">
    <property type="component" value="Unassembled WGS sequence"/>
</dbReference>
<dbReference type="PANTHER" id="PTHR33217">
    <property type="entry name" value="TRANSPOSASE FOR INSERTION SEQUENCE ELEMENT IS1081"/>
    <property type="match status" value="1"/>
</dbReference>
<keyword evidence="8" id="KW-1185">Reference proteome</keyword>
<keyword evidence="5 6" id="KW-0233">DNA recombination</keyword>
<evidence type="ECO:0000256" key="5">
    <source>
        <dbReference type="ARBA" id="ARBA00023172"/>
    </source>
</evidence>
<organism evidence="7 8">
    <name type="scientific">Sphingomonas abaci</name>
    <dbReference type="NCBI Taxonomy" id="237611"/>
    <lineage>
        <taxon>Bacteria</taxon>
        <taxon>Pseudomonadati</taxon>
        <taxon>Pseudomonadota</taxon>
        <taxon>Alphaproteobacteria</taxon>
        <taxon>Sphingomonadales</taxon>
        <taxon>Sphingomonadaceae</taxon>
        <taxon>Sphingomonas</taxon>
    </lineage>
</organism>
<dbReference type="GO" id="GO:0003677">
    <property type="term" value="F:DNA binding"/>
    <property type="evidence" value="ECO:0007669"/>
    <property type="project" value="UniProtKB-UniRule"/>
</dbReference>
<evidence type="ECO:0000313" key="7">
    <source>
        <dbReference type="EMBL" id="MBB4617328.1"/>
    </source>
</evidence>
<comment type="function">
    <text evidence="1 6">Required for the transposition of the insertion element.</text>
</comment>
<dbReference type="InterPro" id="IPR001207">
    <property type="entry name" value="Transposase_mutator"/>
</dbReference>
<dbReference type="AlphaFoldDB" id="A0A7W7EX65"/>
<evidence type="ECO:0000256" key="2">
    <source>
        <dbReference type="ARBA" id="ARBA00010961"/>
    </source>
</evidence>
<evidence type="ECO:0000256" key="3">
    <source>
        <dbReference type="ARBA" id="ARBA00022578"/>
    </source>
</evidence>
<comment type="similarity">
    <text evidence="2 6">Belongs to the transposase mutator family.</text>
</comment>
<name>A0A7W7EX65_9SPHN</name>
<protein>
    <recommendedName>
        <fullName evidence="6">Mutator family transposase</fullName>
    </recommendedName>
</protein>
<accession>A0A7W7EX65</accession>
<reference evidence="7 8" key="1">
    <citation type="submission" date="2020-08" db="EMBL/GenBank/DDBJ databases">
        <title>Genomic Encyclopedia of Type Strains, Phase IV (KMG-IV): sequencing the most valuable type-strain genomes for metagenomic binning, comparative biology and taxonomic classification.</title>
        <authorList>
            <person name="Goeker M."/>
        </authorList>
    </citation>
    <scope>NUCLEOTIDE SEQUENCE [LARGE SCALE GENOMIC DNA]</scope>
    <source>
        <strain evidence="7 8">DSM 15867</strain>
    </source>
</reference>
<keyword evidence="6" id="KW-0814">Transposable element</keyword>
<evidence type="ECO:0000256" key="6">
    <source>
        <dbReference type="RuleBase" id="RU365089"/>
    </source>
</evidence>